<evidence type="ECO:0000313" key="3">
    <source>
        <dbReference type="Proteomes" id="UP000287188"/>
    </source>
</evidence>
<proteinExistence type="predicted"/>
<keyword evidence="1" id="KW-0812">Transmembrane</keyword>
<organism evidence="2 3">
    <name type="scientific">Dictyobacter kobayashii</name>
    <dbReference type="NCBI Taxonomy" id="2014872"/>
    <lineage>
        <taxon>Bacteria</taxon>
        <taxon>Bacillati</taxon>
        <taxon>Chloroflexota</taxon>
        <taxon>Ktedonobacteria</taxon>
        <taxon>Ktedonobacterales</taxon>
        <taxon>Dictyobacteraceae</taxon>
        <taxon>Dictyobacter</taxon>
    </lineage>
</organism>
<dbReference type="EMBL" id="BIFS01000001">
    <property type="protein sequence ID" value="GCE17293.1"/>
    <property type="molecule type" value="Genomic_DNA"/>
</dbReference>
<keyword evidence="1" id="KW-1133">Transmembrane helix</keyword>
<accession>A0A402ADX0</accession>
<sequence>MLDQNQTAIIIAVVSVISTIVGAIIATAGTYLTSRSVAKDEKNRRKREKIEEIYVLINQVYYCILAQAQGTQQFTGTEFTVYGEFFQKYQNASKDFNELPLDRISMLISFYAPSSKIYFKNFNMITQSIQMVLVYTIKNAEKEDFKTKFNDHADLIFRSYIEGRRLNVKIEELEIPDYDETIKGSYYLALMYRLFRYNYNCLQDSLVKHLDK</sequence>
<reference evidence="3" key="1">
    <citation type="submission" date="2018-12" db="EMBL/GenBank/DDBJ databases">
        <title>Tengunoibacter tsumagoiensis gen. nov., sp. nov., Dictyobacter kobayashii sp. nov., D. alpinus sp. nov., and D. joshuensis sp. nov. and description of Dictyobacteraceae fam. nov. within the order Ktedonobacterales isolated from Tengu-no-mugimeshi.</title>
        <authorList>
            <person name="Wang C.M."/>
            <person name="Zheng Y."/>
            <person name="Sakai Y."/>
            <person name="Toyoda A."/>
            <person name="Minakuchi Y."/>
            <person name="Abe K."/>
            <person name="Yokota A."/>
            <person name="Yabe S."/>
        </authorList>
    </citation>
    <scope>NUCLEOTIDE SEQUENCE [LARGE SCALE GENOMIC DNA]</scope>
    <source>
        <strain evidence="3">Uno11</strain>
    </source>
</reference>
<dbReference type="Proteomes" id="UP000287188">
    <property type="component" value="Unassembled WGS sequence"/>
</dbReference>
<keyword evidence="1" id="KW-0472">Membrane</keyword>
<feature type="transmembrane region" description="Helical" evidence="1">
    <location>
        <begin position="53"/>
        <end position="70"/>
    </location>
</feature>
<protein>
    <submittedName>
        <fullName evidence="2">Uncharacterized protein</fullName>
    </submittedName>
</protein>
<name>A0A402ADX0_9CHLR</name>
<feature type="transmembrane region" description="Helical" evidence="1">
    <location>
        <begin position="6"/>
        <end position="32"/>
    </location>
</feature>
<evidence type="ECO:0000256" key="1">
    <source>
        <dbReference type="SAM" id="Phobius"/>
    </source>
</evidence>
<evidence type="ECO:0000313" key="2">
    <source>
        <dbReference type="EMBL" id="GCE17293.1"/>
    </source>
</evidence>
<comment type="caution">
    <text evidence="2">The sequence shown here is derived from an EMBL/GenBank/DDBJ whole genome shotgun (WGS) entry which is preliminary data.</text>
</comment>
<keyword evidence="3" id="KW-1185">Reference proteome</keyword>
<gene>
    <name evidence="2" type="ORF">KDK_10930</name>
</gene>
<dbReference type="RefSeq" id="WP_126549005.1">
    <property type="nucleotide sequence ID" value="NZ_BIFS01000001.1"/>
</dbReference>
<dbReference type="AlphaFoldDB" id="A0A402ADX0"/>